<protein>
    <submittedName>
        <fullName evidence="1">Uncharacterized protein</fullName>
    </submittedName>
</protein>
<dbReference type="InterPro" id="IPR036188">
    <property type="entry name" value="FAD/NAD-bd_sf"/>
</dbReference>
<dbReference type="SUPFAM" id="SSF51905">
    <property type="entry name" value="FAD/NAD(P)-binding domain"/>
    <property type="match status" value="1"/>
</dbReference>
<proteinExistence type="predicted"/>
<reference evidence="1" key="1">
    <citation type="submission" date="2021-04" db="EMBL/GenBank/DDBJ databases">
        <title>Taxonomic assessment of Weissella genus.</title>
        <authorList>
            <person name="Fanelli F."/>
            <person name="Chieffi D."/>
            <person name="Dell'Aquila A."/>
            <person name="Gyu-Sung C."/>
            <person name="Franz C.M.A.P."/>
            <person name="Fusco V."/>
        </authorList>
    </citation>
    <scope>NUCLEOTIDE SEQUENCE</scope>
    <source>
        <strain evidence="1">LMG 25373</strain>
    </source>
</reference>
<keyword evidence="2" id="KW-1185">Reference proteome</keyword>
<dbReference type="Proteomes" id="UP001057481">
    <property type="component" value="Unassembled WGS sequence"/>
</dbReference>
<evidence type="ECO:0000313" key="2">
    <source>
        <dbReference type="Proteomes" id="UP001057481"/>
    </source>
</evidence>
<name>A0ABT0VK29_9LACO</name>
<comment type="caution">
    <text evidence="1">The sequence shown here is derived from an EMBL/GenBank/DDBJ whole genome shotgun (WGS) entry which is preliminary data.</text>
</comment>
<evidence type="ECO:0000313" key="1">
    <source>
        <dbReference type="EMBL" id="MCM2436762.1"/>
    </source>
</evidence>
<gene>
    <name evidence="1" type="ORF">KAK10_02295</name>
</gene>
<organism evidence="1 2">
    <name type="scientific">Periweissella beninensis</name>
    <dbReference type="NCBI Taxonomy" id="504936"/>
    <lineage>
        <taxon>Bacteria</taxon>
        <taxon>Bacillati</taxon>
        <taxon>Bacillota</taxon>
        <taxon>Bacilli</taxon>
        <taxon>Lactobacillales</taxon>
        <taxon>Lactobacillaceae</taxon>
        <taxon>Periweissella</taxon>
    </lineage>
</organism>
<dbReference type="EMBL" id="JAGMVS010000039">
    <property type="protein sequence ID" value="MCM2436762.1"/>
    <property type="molecule type" value="Genomic_DNA"/>
</dbReference>
<sequence>MGASASYYAAKQGLKVLAIDANQPPHTQRSHHGETRIIRQAYGEGATYIPLLY</sequence>
<dbReference type="Gene3D" id="3.50.50.60">
    <property type="entry name" value="FAD/NAD(P)-binding domain"/>
    <property type="match status" value="1"/>
</dbReference>
<accession>A0ABT0VK29</accession>